<dbReference type="GO" id="GO:0005737">
    <property type="term" value="C:cytoplasm"/>
    <property type="evidence" value="ECO:0007669"/>
    <property type="project" value="TreeGrafter"/>
</dbReference>
<keyword evidence="5" id="KW-1185">Reference proteome</keyword>
<gene>
    <name evidence="4" type="primary">KAFR0B03010</name>
    <name evidence="4" type="ORF">KAFR_0B03010</name>
</gene>
<dbReference type="RefSeq" id="XP_003955732.1">
    <property type="nucleotide sequence ID" value="XM_003955683.1"/>
</dbReference>
<dbReference type="HOGENOM" id="CLU_009066_3_0_1"/>
<evidence type="ECO:0000256" key="1">
    <source>
        <dbReference type="ARBA" id="ARBA00038178"/>
    </source>
</evidence>
<dbReference type="OrthoDB" id="26278at2759"/>
<dbReference type="AlphaFoldDB" id="H2AQE7"/>
<reference evidence="4 5" key="1">
    <citation type="journal article" date="2011" name="Proc. Natl. Acad. Sci. U.S.A.">
        <title>Evolutionary erosion of yeast sex chromosomes by mating-type switching accidents.</title>
        <authorList>
            <person name="Gordon J.L."/>
            <person name="Armisen D."/>
            <person name="Proux-Wera E."/>
            <person name="Oheigeartaigh S.S."/>
            <person name="Byrne K.P."/>
            <person name="Wolfe K.H."/>
        </authorList>
    </citation>
    <scope>NUCLEOTIDE SEQUENCE [LARGE SCALE GENOMIC DNA]</scope>
    <source>
        <strain evidence="5">ATCC 22294 / BCRC 22015 / CBS 2517 / CECT 1963 / NBRC 1671 / NRRL Y-8276</strain>
    </source>
</reference>
<organism evidence="4 5">
    <name type="scientific">Kazachstania africana (strain ATCC 22294 / BCRC 22015 / CBS 2517 / CECT 1963 / NBRC 1671 / NRRL Y-8276)</name>
    <name type="common">Yeast</name>
    <name type="synonym">Kluyveromyces africanus</name>
    <dbReference type="NCBI Taxonomy" id="1071382"/>
    <lineage>
        <taxon>Eukaryota</taxon>
        <taxon>Fungi</taxon>
        <taxon>Dikarya</taxon>
        <taxon>Ascomycota</taxon>
        <taxon>Saccharomycotina</taxon>
        <taxon>Saccharomycetes</taxon>
        <taxon>Saccharomycetales</taxon>
        <taxon>Saccharomycetaceae</taxon>
        <taxon>Kazachstania</taxon>
    </lineage>
</organism>
<evidence type="ECO:0000313" key="5">
    <source>
        <dbReference type="Proteomes" id="UP000005220"/>
    </source>
</evidence>
<dbReference type="eggNOG" id="KOG3823">
    <property type="taxonomic scope" value="Eukaryota"/>
</dbReference>
<dbReference type="PROSITE" id="PS50211">
    <property type="entry name" value="DENN"/>
    <property type="match status" value="1"/>
</dbReference>
<dbReference type="InParanoid" id="H2AQE7"/>
<name>H2AQE7_KAZAF</name>
<feature type="domain" description="UDENN" evidence="3">
    <location>
        <begin position="10"/>
        <end position="466"/>
    </location>
</feature>
<evidence type="ECO:0000259" key="3">
    <source>
        <dbReference type="PROSITE" id="PS50211"/>
    </source>
</evidence>
<dbReference type="Gene3D" id="3.40.50.11500">
    <property type="match status" value="1"/>
</dbReference>
<dbReference type="Pfam" id="PF09794">
    <property type="entry name" value="Avl9"/>
    <property type="match status" value="1"/>
</dbReference>
<evidence type="ECO:0000313" key="4">
    <source>
        <dbReference type="EMBL" id="CCF56597.1"/>
    </source>
</evidence>
<dbReference type="GO" id="GO:0006892">
    <property type="term" value="P:post-Golgi vesicle-mediated transport"/>
    <property type="evidence" value="ECO:0007669"/>
    <property type="project" value="EnsemblFungi"/>
</dbReference>
<dbReference type="GeneID" id="13882979"/>
<feature type="compositionally biased region" description="Polar residues" evidence="2">
    <location>
        <begin position="644"/>
        <end position="669"/>
    </location>
</feature>
<comment type="similarity">
    <text evidence="1">Belongs to the AVL9 family.</text>
</comment>
<dbReference type="EMBL" id="HE650822">
    <property type="protein sequence ID" value="CCF56597.1"/>
    <property type="molecule type" value="Genomic_DNA"/>
</dbReference>
<dbReference type="PANTHER" id="PTHR31017">
    <property type="entry name" value="LATE SECRETORY PATHWAY PROTEIN AVL9-RELATED"/>
    <property type="match status" value="1"/>
</dbReference>
<dbReference type="InterPro" id="IPR051731">
    <property type="entry name" value="DENND11/AVL9_GEFs"/>
</dbReference>
<dbReference type="FunCoup" id="H2AQE7">
    <property type="interactions" value="273"/>
</dbReference>
<dbReference type="Proteomes" id="UP000005220">
    <property type="component" value="Chromosome 2"/>
</dbReference>
<sequence length="679" mass="77228">MADKTKPSIVGICLVDFHHKRGPEVEYWHGLPEGTDAADLWPNLPFQALPDGSHSFEESFTYFTLLFNEKNKRSPVSATDLPEDELDDYTTFFAISCSRQIKSDALKTKDKDVTRSTVQKSIVVISRQPLLGQIKDKLSIVTNAFFMQHDFTDKSLIDALYSNLQTMYGPSINATESSESEAYVGLSLRKMLHDFKKDTLVLLKAMLLEKKIVFYSSNAEVICNLQFGLISLIPLLVSNLENCGSPLLFKDFSNHQVADSFKTSERKQVLRFLGFPLQIFEKGGLFSPYTPLQQLGDIKSSKTKYFLIGTSNSLLSEQKEDICDIFVNVDNSTVQIMDKELHTILQLTTQDKKWMDGLFSVVNDTWDKNDEEVPTSSQFEGSEDFIRWQFEDYLSGLVSSVKLYDYLNKNSDTGNLSTLQGISDDVLRSNPWNSFNLNFIKCWKETQNFKIFISITDDRLFDVFAPKHIYTGGDAFKQLQQKFITTFQNLKHSSSHLDFNRSNSSDNKLKFFREQSKEDLSLSQRSTHTSSEETASIKSNKDQNIWATWKDYFNRKKNKENMSSNDLKSQDTVLIDDQKSIRSPKKALFGLGIRFEEKHRKKSSDAASSMDDSSSFFSHSKSSYSGKDGSTSSNSDEKDKENRQGQATVIENNQKTMGNASTSNNQNSHFDILDKNDST</sequence>
<dbReference type="KEGG" id="kaf:KAFR_0B03010"/>
<feature type="compositionally biased region" description="Low complexity" evidence="2">
    <location>
        <begin position="605"/>
        <end position="634"/>
    </location>
</feature>
<dbReference type="InterPro" id="IPR043153">
    <property type="entry name" value="DENN_C"/>
</dbReference>
<protein>
    <recommendedName>
        <fullName evidence="3">UDENN domain-containing protein</fullName>
    </recommendedName>
</protein>
<accession>H2AQE7</accession>
<dbReference type="InterPro" id="IPR037516">
    <property type="entry name" value="Tripartite_DENN"/>
</dbReference>
<dbReference type="PANTHER" id="PTHR31017:SF1">
    <property type="entry name" value="LATE SECRETORY PATHWAY PROTEIN AVL9 HOMOLOG"/>
    <property type="match status" value="1"/>
</dbReference>
<evidence type="ECO:0000256" key="2">
    <source>
        <dbReference type="SAM" id="MobiDB-lite"/>
    </source>
</evidence>
<dbReference type="InterPro" id="IPR018307">
    <property type="entry name" value="ABL9/DENND6_dom"/>
</dbReference>
<proteinExistence type="inferred from homology"/>
<feature type="region of interest" description="Disordered" evidence="2">
    <location>
        <begin position="599"/>
        <end position="679"/>
    </location>
</feature>